<dbReference type="Proteomes" id="UP000604273">
    <property type="component" value="Unassembled WGS sequence"/>
</dbReference>
<accession>A0A8H4T9K6</accession>
<sequence>MDINQTPAALQPASTETRQEEWLGILAEHAKYEAFRARIRSFLMNMDTMLQSLQINSRIAGPDTDPGKAMVALSQEMFDKTRKMEKGVLVLNKIYTEIDLRRPLIEAHLGLRAESAAGSLVETHVALDHLKQFGIGNALLKRMWDSLMACSRRGQGYLRMARNQVR</sequence>
<evidence type="ECO:0000313" key="2">
    <source>
        <dbReference type="Proteomes" id="UP000604273"/>
    </source>
</evidence>
<reference evidence="1" key="2">
    <citation type="submission" date="2020-05" db="EMBL/GenBank/DDBJ databases">
        <authorList>
            <person name="Kim H.-S."/>
            <person name="Proctor R.H."/>
            <person name="Brown D.W."/>
        </authorList>
    </citation>
    <scope>NUCLEOTIDE SEQUENCE</scope>
    <source>
        <strain evidence="1">NRRL 45417</strain>
    </source>
</reference>
<comment type="caution">
    <text evidence="1">The sequence shown here is derived from an EMBL/GenBank/DDBJ whole genome shotgun (WGS) entry which is preliminary data.</text>
</comment>
<dbReference type="EMBL" id="JABFAI010000133">
    <property type="protein sequence ID" value="KAF4953786.1"/>
    <property type="molecule type" value="Genomic_DNA"/>
</dbReference>
<reference evidence="1" key="1">
    <citation type="journal article" date="2020" name="BMC Genomics">
        <title>Correction to: Identification and distribution of gene clusters required for synthesis of sphingolipid metabolism inhibitors in diverse species of the filamentous fungus Fusarium.</title>
        <authorList>
            <person name="Kim H.S."/>
            <person name="Lohmar J.M."/>
            <person name="Busman M."/>
            <person name="Brown D.W."/>
            <person name="Naumann T.A."/>
            <person name="Divon H.H."/>
            <person name="Lysoe E."/>
            <person name="Uhlig S."/>
            <person name="Proctor R.H."/>
        </authorList>
    </citation>
    <scope>NUCLEOTIDE SEQUENCE</scope>
    <source>
        <strain evidence="1">NRRL 45417</strain>
    </source>
</reference>
<dbReference type="OrthoDB" id="5058179at2759"/>
<protein>
    <submittedName>
        <fullName evidence="1">Uncharacterized protein</fullName>
    </submittedName>
</protein>
<proteinExistence type="predicted"/>
<dbReference type="AlphaFoldDB" id="A0A8H4T9K6"/>
<name>A0A8H4T9K6_9HYPO</name>
<gene>
    <name evidence="1" type="ORF">FGADI_5779</name>
</gene>
<keyword evidence="2" id="KW-1185">Reference proteome</keyword>
<evidence type="ECO:0000313" key="1">
    <source>
        <dbReference type="EMBL" id="KAF4953786.1"/>
    </source>
</evidence>
<organism evidence="1 2">
    <name type="scientific">Fusarium gaditjirri</name>
    <dbReference type="NCBI Taxonomy" id="282569"/>
    <lineage>
        <taxon>Eukaryota</taxon>
        <taxon>Fungi</taxon>
        <taxon>Dikarya</taxon>
        <taxon>Ascomycota</taxon>
        <taxon>Pezizomycotina</taxon>
        <taxon>Sordariomycetes</taxon>
        <taxon>Hypocreomycetidae</taxon>
        <taxon>Hypocreales</taxon>
        <taxon>Nectriaceae</taxon>
        <taxon>Fusarium</taxon>
        <taxon>Fusarium nisikadoi species complex</taxon>
    </lineage>
</organism>